<keyword evidence="6 8" id="KW-0472">Membrane</keyword>
<dbReference type="InterPro" id="IPR041700">
    <property type="entry name" value="OMP_b-brl_3"/>
</dbReference>
<evidence type="ECO:0000256" key="1">
    <source>
        <dbReference type="ARBA" id="ARBA00004571"/>
    </source>
</evidence>
<dbReference type="InterPro" id="IPR012910">
    <property type="entry name" value="Plug_dom"/>
</dbReference>
<evidence type="ECO:0000256" key="3">
    <source>
        <dbReference type="ARBA" id="ARBA00022452"/>
    </source>
</evidence>
<feature type="compositionally biased region" description="Acidic residues" evidence="9">
    <location>
        <begin position="53"/>
        <end position="62"/>
    </location>
</feature>
<keyword evidence="5 10" id="KW-0732">Signal</keyword>
<organism evidence="13 14">
    <name type="scientific">Brevundimonas kwangchunensis</name>
    <dbReference type="NCBI Taxonomy" id="322163"/>
    <lineage>
        <taxon>Bacteria</taxon>
        <taxon>Pseudomonadati</taxon>
        <taxon>Pseudomonadota</taxon>
        <taxon>Alphaproteobacteria</taxon>
        <taxon>Caulobacterales</taxon>
        <taxon>Caulobacteraceae</taxon>
        <taxon>Brevundimonas</taxon>
    </lineage>
</organism>
<feature type="compositionally biased region" description="Polar residues" evidence="9">
    <location>
        <begin position="240"/>
        <end position="254"/>
    </location>
</feature>
<keyword evidence="14" id="KW-1185">Reference proteome</keyword>
<feature type="chain" id="PRO_5046610480" evidence="10">
    <location>
        <begin position="24"/>
        <end position="756"/>
    </location>
</feature>
<evidence type="ECO:0000256" key="10">
    <source>
        <dbReference type="SAM" id="SignalP"/>
    </source>
</evidence>
<comment type="caution">
    <text evidence="13">The sequence shown here is derived from an EMBL/GenBank/DDBJ whole genome shotgun (WGS) entry which is preliminary data.</text>
</comment>
<proteinExistence type="inferred from homology"/>
<protein>
    <submittedName>
        <fullName evidence="13">Outer membrane beta-barrel family protein</fullName>
    </submittedName>
</protein>
<evidence type="ECO:0000256" key="6">
    <source>
        <dbReference type="ARBA" id="ARBA00023136"/>
    </source>
</evidence>
<evidence type="ECO:0000259" key="12">
    <source>
        <dbReference type="Pfam" id="PF14905"/>
    </source>
</evidence>
<evidence type="ECO:0000256" key="2">
    <source>
        <dbReference type="ARBA" id="ARBA00022448"/>
    </source>
</evidence>
<dbReference type="InterPro" id="IPR037066">
    <property type="entry name" value="Plug_dom_sf"/>
</dbReference>
<sequence>MSKFKIILLTGVALSLPAGAAMAQTQPAPAPRPAPAQQQQPAPAPQPAPTEEPAGEQEETSAVEDVVVTGRANDIRTSVDSISYSVADDLQTATGSLADALRNIPSVEVDPEGNVSLRGDAGVTILVDGRPSGLFTGQNRGQVILQIPADQYARIEVMTNPSAAYRPDGGGGVINLISKPNRPQARPTRTGSIRANVGNDDRWNLGLSGVMTRDKLTLTGDLAVRHDTYTMEADRVRTVAGSTPGSTIQQRNTQDGGGANDNVFVRFSADYRPTDRLQLYGDVYHVDVASDGLMLDVFEADAPGGGIGSAYRRSSDGGFEGQFSGATARIVRNMGAQGHDWTNEVRYNRGRGAYGHDTLVSGLIPAAPNAFERVDNQNNSDTWNFSSAYVRPFASGARLRAGYELEYSQLELDNLVARGASAGAVTPDPLVSNAFHVDQTVHALYATYERPFSEKLSAQFGLRLEQADMELDQITTGTTSSNDYFRAYPTLHLSYQLSDTQTLRGSYSRRVQRPAPNDLNPFLTYQDPLNYRSGNPDLEPQETDSFEFSWQRRVQQTFYGATLYYRDTQNAFTQVISDIGNGVLVTRPENLGARTATGVELVANGRLHSTLRYNASVNLFRQEIDATNIPGGVSSEGEVVAGRLNLNWQPTADDFVQLSGIWTGEQLLAQGTRDATQLINLGYRRKLTDTLAFQLTVRDLLDESKDVTTYDTPTFTERTERIFGGRVAFIGLTWNFGGPSRQQDPQFDFSAPSSGN</sequence>
<dbReference type="Gene3D" id="2.170.130.10">
    <property type="entry name" value="TonB-dependent receptor, plug domain"/>
    <property type="match status" value="1"/>
</dbReference>
<feature type="region of interest" description="Disordered" evidence="9">
    <location>
        <begin position="240"/>
        <end position="259"/>
    </location>
</feature>
<dbReference type="Pfam" id="PF07715">
    <property type="entry name" value="Plug"/>
    <property type="match status" value="1"/>
</dbReference>
<dbReference type="Proteomes" id="UP001501352">
    <property type="component" value="Unassembled WGS sequence"/>
</dbReference>
<evidence type="ECO:0000259" key="11">
    <source>
        <dbReference type="Pfam" id="PF07715"/>
    </source>
</evidence>
<feature type="region of interest" description="Disordered" evidence="9">
    <location>
        <begin position="177"/>
        <end position="197"/>
    </location>
</feature>
<accession>A0ABP3RXA0</accession>
<gene>
    <name evidence="13" type="ORF">GCM10009422_09640</name>
</gene>
<dbReference type="PANTHER" id="PTHR30069:SF29">
    <property type="entry name" value="HEMOGLOBIN AND HEMOGLOBIN-HAPTOGLOBIN-BINDING PROTEIN 1-RELATED"/>
    <property type="match status" value="1"/>
</dbReference>
<keyword evidence="4 8" id="KW-0812">Transmembrane</keyword>
<evidence type="ECO:0000256" key="9">
    <source>
        <dbReference type="SAM" id="MobiDB-lite"/>
    </source>
</evidence>
<evidence type="ECO:0000256" key="7">
    <source>
        <dbReference type="ARBA" id="ARBA00023237"/>
    </source>
</evidence>
<keyword evidence="7 8" id="KW-0998">Cell outer membrane</keyword>
<dbReference type="InterPro" id="IPR039426">
    <property type="entry name" value="TonB-dep_rcpt-like"/>
</dbReference>
<dbReference type="EMBL" id="BAAAGA010000001">
    <property type="protein sequence ID" value="GAA0616504.1"/>
    <property type="molecule type" value="Genomic_DNA"/>
</dbReference>
<comment type="similarity">
    <text evidence="8">Belongs to the TonB-dependent receptor family.</text>
</comment>
<evidence type="ECO:0000256" key="4">
    <source>
        <dbReference type="ARBA" id="ARBA00022692"/>
    </source>
</evidence>
<dbReference type="PANTHER" id="PTHR30069">
    <property type="entry name" value="TONB-DEPENDENT OUTER MEMBRANE RECEPTOR"/>
    <property type="match status" value="1"/>
</dbReference>
<keyword evidence="3 8" id="KW-1134">Transmembrane beta strand</keyword>
<dbReference type="RefSeq" id="WP_343791181.1">
    <property type="nucleotide sequence ID" value="NZ_BAAAGA010000001.1"/>
</dbReference>
<evidence type="ECO:0000256" key="8">
    <source>
        <dbReference type="PROSITE-ProRule" id="PRU01360"/>
    </source>
</evidence>
<feature type="domain" description="TonB-dependent receptor plug" evidence="11">
    <location>
        <begin position="75"/>
        <end position="173"/>
    </location>
</feature>
<feature type="domain" description="Outer membrane protein beta-barrel" evidence="12">
    <location>
        <begin position="336"/>
        <end position="734"/>
    </location>
</feature>
<feature type="signal peptide" evidence="10">
    <location>
        <begin position="1"/>
        <end position="23"/>
    </location>
</feature>
<reference evidence="14" key="1">
    <citation type="journal article" date="2019" name="Int. J. Syst. Evol. Microbiol.">
        <title>The Global Catalogue of Microorganisms (GCM) 10K type strain sequencing project: providing services to taxonomists for standard genome sequencing and annotation.</title>
        <authorList>
            <consortium name="The Broad Institute Genomics Platform"/>
            <consortium name="The Broad Institute Genome Sequencing Center for Infectious Disease"/>
            <person name="Wu L."/>
            <person name="Ma J."/>
        </authorList>
    </citation>
    <scope>NUCLEOTIDE SEQUENCE [LARGE SCALE GENOMIC DNA]</scope>
    <source>
        <strain evidence="14">JCM 12928</strain>
    </source>
</reference>
<dbReference type="PROSITE" id="PS52016">
    <property type="entry name" value="TONB_DEPENDENT_REC_3"/>
    <property type="match status" value="1"/>
</dbReference>
<dbReference type="Pfam" id="PF14905">
    <property type="entry name" value="OMP_b-brl_3"/>
    <property type="match status" value="1"/>
</dbReference>
<keyword evidence="2 8" id="KW-0813">Transport</keyword>
<evidence type="ECO:0000256" key="5">
    <source>
        <dbReference type="ARBA" id="ARBA00022729"/>
    </source>
</evidence>
<dbReference type="Gene3D" id="2.40.170.20">
    <property type="entry name" value="TonB-dependent receptor, beta-barrel domain"/>
    <property type="match status" value="1"/>
</dbReference>
<dbReference type="InterPro" id="IPR036942">
    <property type="entry name" value="Beta-barrel_TonB_sf"/>
</dbReference>
<feature type="region of interest" description="Disordered" evidence="9">
    <location>
        <begin position="23"/>
        <end position="63"/>
    </location>
</feature>
<dbReference type="SUPFAM" id="SSF56935">
    <property type="entry name" value="Porins"/>
    <property type="match status" value="1"/>
</dbReference>
<comment type="subcellular location">
    <subcellularLocation>
        <location evidence="1 8">Cell outer membrane</location>
        <topology evidence="1 8">Multi-pass membrane protein</topology>
    </subcellularLocation>
</comment>
<evidence type="ECO:0000313" key="14">
    <source>
        <dbReference type="Proteomes" id="UP001501352"/>
    </source>
</evidence>
<evidence type="ECO:0000313" key="13">
    <source>
        <dbReference type="EMBL" id="GAA0616504.1"/>
    </source>
</evidence>
<name>A0ABP3RXA0_9CAUL</name>